<dbReference type="Proteomes" id="UP000652761">
    <property type="component" value="Unassembled WGS sequence"/>
</dbReference>
<sequence>MHQRGSGLRDEVPDVEGVKFGGESFDAEEGEKDGEEVRVAVDEGDAARGSTHGTGEGGEEGVGIIGGTEGRRRGRDRWGWGICCCAARRRRIFASRRRCLSTIDTGDPLLTPGSPSKQDLIICAATTLSGWVVLDRPAFWILVPSLGCLISAHGDHLNLGFLSPPPLLCSYRLQLLLSRSLPLLIRDFSKNEEKPQVLHSDCHFLLPRICHDCFIPKIDRCLNYLNKRNFYLRLIFV</sequence>
<protein>
    <submittedName>
        <fullName evidence="2">Uncharacterized protein</fullName>
    </submittedName>
</protein>
<accession>A0A843VUU4</accession>
<keyword evidence="3" id="KW-1185">Reference proteome</keyword>
<feature type="compositionally biased region" description="Acidic residues" evidence="1">
    <location>
        <begin position="25"/>
        <end position="34"/>
    </location>
</feature>
<organism evidence="2 3">
    <name type="scientific">Colocasia esculenta</name>
    <name type="common">Wild taro</name>
    <name type="synonym">Arum esculentum</name>
    <dbReference type="NCBI Taxonomy" id="4460"/>
    <lineage>
        <taxon>Eukaryota</taxon>
        <taxon>Viridiplantae</taxon>
        <taxon>Streptophyta</taxon>
        <taxon>Embryophyta</taxon>
        <taxon>Tracheophyta</taxon>
        <taxon>Spermatophyta</taxon>
        <taxon>Magnoliopsida</taxon>
        <taxon>Liliopsida</taxon>
        <taxon>Araceae</taxon>
        <taxon>Aroideae</taxon>
        <taxon>Colocasieae</taxon>
        <taxon>Colocasia</taxon>
    </lineage>
</organism>
<name>A0A843VUU4_COLES</name>
<evidence type="ECO:0000256" key="1">
    <source>
        <dbReference type="SAM" id="MobiDB-lite"/>
    </source>
</evidence>
<dbReference type="AlphaFoldDB" id="A0A843VUU4"/>
<dbReference type="EMBL" id="NMUH01002922">
    <property type="protein sequence ID" value="MQM02803.1"/>
    <property type="molecule type" value="Genomic_DNA"/>
</dbReference>
<feature type="compositionally biased region" description="Gly residues" evidence="1">
    <location>
        <begin position="52"/>
        <end position="68"/>
    </location>
</feature>
<feature type="region of interest" description="Disordered" evidence="1">
    <location>
        <begin position="1"/>
        <end position="72"/>
    </location>
</feature>
<evidence type="ECO:0000313" key="2">
    <source>
        <dbReference type="EMBL" id="MQM02803.1"/>
    </source>
</evidence>
<gene>
    <name evidence="2" type="ORF">Taro_035574</name>
</gene>
<evidence type="ECO:0000313" key="3">
    <source>
        <dbReference type="Proteomes" id="UP000652761"/>
    </source>
</evidence>
<comment type="caution">
    <text evidence="2">The sequence shown here is derived from an EMBL/GenBank/DDBJ whole genome shotgun (WGS) entry which is preliminary data.</text>
</comment>
<reference evidence="2" key="1">
    <citation type="submission" date="2017-07" db="EMBL/GenBank/DDBJ databases">
        <title>Taro Niue Genome Assembly and Annotation.</title>
        <authorList>
            <person name="Atibalentja N."/>
            <person name="Keating K."/>
            <person name="Fields C.J."/>
        </authorList>
    </citation>
    <scope>NUCLEOTIDE SEQUENCE</scope>
    <source>
        <strain evidence="2">Niue_2</strain>
        <tissue evidence="2">Leaf</tissue>
    </source>
</reference>
<proteinExistence type="predicted"/>